<dbReference type="PANTHER" id="PTHR11567">
    <property type="entry name" value="ACID PHOSPHATASE-RELATED"/>
    <property type="match status" value="1"/>
</dbReference>
<keyword evidence="5" id="KW-0378">Hydrolase</keyword>
<dbReference type="InParanoid" id="H2ZIM7"/>
<dbReference type="PANTHER" id="PTHR11567:SF211">
    <property type="entry name" value="PROSTATIC ACID PHOSPHATASE"/>
    <property type="match status" value="1"/>
</dbReference>
<dbReference type="GO" id="GO:0003993">
    <property type="term" value="F:acid phosphatase activity"/>
    <property type="evidence" value="ECO:0007669"/>
    <property type="project" value="UniProtKB-EC"/>
</dbReference>
<dbReference type="HOGENOM" id="CLU_1447174_0_0_1"/>
<evidence type="ECO:0000313" key="8">
    <source>
        <dbReference type="Ensembl" id="ENSCSAVP00000017443.1"/>
    </source>
</evidence>
<evidence type="ECO:0000256" key="2">
    <source>
        <dbReference type="ARBA" id="ARBA00005375"/>
    </source>
</evidence>
<proteinExistence type="inferred from homology"/>
<dbReference type="EC" id="3.1.3.2" evidence="3"/>
<dbReference type="STRING" id="51511.ENSCSAVP00000017443"/>
<organism evidence="8 9">
    <name type="scientific">Ciona savignyi</name>
    <name type="common">Pacific transparent sea squirt</name>
    <dbReference type="NCBI Taxonomy" id="51511"/>
    <lineage>
        <taxon>Eukaryota</taxon>
        <taxon>Metazoa</taxon>
        <taxon>Chordata</taxon>
        <taxon>Tunicata</taxon>
        <taxon>Ascidiacea</taxon>
        <taxon>Phlebobranchia</taxon>
        <taxon>Cionidae</taxon>
        <taxon>Ciona</taxon>
    </lineage>
</organism>
<comment type="similarity">
    <text evidence="2">Belongs to the histidine acid phosphatase family.</text>
</comment>
<dbReference type="SUPFAM" id="SSF53254">
    <property type="entry name" value="Phosphoglycerate mutase-like"/>
    <property type="match status" value="1"/>
</dbReference>
<dbReference type="Gene3D" id="3.40.50.1240">
    <property type="entry name" value="Phosphoglycerate mutase-like"/>
    <property type="match status" value="1"/>
</dbReference>
<keyword evidence="4" id="KW-0732">Signal</keyword>
<dbReference type="GeneTree" id="ENSGT00940000158408"/>
<sequence>MEDLVKELTVSLGTQEKNPYYIVDNLVTLNDLGFPHLLDEETWQRLQSWKFKIYSLCILGKLGKRHEVLPILCGPLIDDILHQLEQPIKTSANMFYYSGHDATILRFLTALGVEIETVPPTSSTVVLEIHELENGIHAKVLYNWQEQIIRGAATSLVPFQHLVEVLSPFRMSLETFKQIQRNEFRNE</sequence>
<reference evidence="8" key="3">
    <citation type="submission" date="2025-09" db="UniProtKB">
        <authorList>
            <consortium name="Ensembl"/>
        </authorList>
    </citation>
    <scope>IDENTIFICATION</scope>
</reference>
<dbReference type="AlphaFoldDB" id="H2ZIM7"/>
<keyword evidence="9" id="KW-1185">Reference proteome</keyword>
<dbReference type="InterPro" id="IPR029033">
    <property type="entry name" value="His_PPase_superfam"/>
</dbReference>
<dbReference type="Proteomes" id="UP000007875">
    <property type="component" value="Unassembled WGS sequence"/>
</dbReference>
<evidence type="ECO:0000256" key="3">
    <source>
        <dbReference type="ARBA" id="ARBA00012646"/>
    </source>
</evidence>
<evidence type="ECO:0000256" key="1">
    <source>
        <dbReference type="ARBA" id="ARBA00000032"/>
    </source>
</evidence>
<reference evidence="8" key="2">
    <citation type="submission" date="2025-08" db="UniProtKB">
        <authorList>
            <consortium name="Ensembl"/>
        </authorList>
    </citation>
    <scope>IDENTIFICATION</scope>
</reference>
<name>H2ZIM7_CIOSA</name>
<comment type="catalytic activity">
    <reaction evidence="1">
        <text>a phosphate monoester + H2O = an alcohol + phosphate</text>
        <dbReference type="Rhea" id="RHEA:15017"/>
        <dbReference type="ChEBI" id="CHEBI:15377"/>
        <dbReference type="ChEBI" id="CHEBI:30879"/>
        <dbReference type="ChEBI" id="CHEBI:43474"/>
        <dbReference type="ChEBI" id="CHEBI:67140"/>
        <dbReference type="EC" id="3.1.3.2"/>
    </reaction>
</comment>
<evidence type="ECO:0000256" key="6">
    <source>
        <dbReference type="ARBA" id="ARBA00023157"/>
    </source>
</evidence>
<dbReference type="Ensembl" id="ENSCSAVT00000017634.1">
    <property type="protein sequence ID" value="ENSCSAVP00000017443.1"/>
    <property type="gene ID" value="ENSCSAVG00000010273.1"/>
</dbReference>
<dbReference type="InterPro" id="IPR000560">
    <property type="entry name" value="His_Pase_clade-2"/>
</dbReference>
<protein>
    <recommendedName>
        <fullName evidence="3">acid phosphatase</fullName>
        <ecNumber evidence="3">3.1.3.2</ecNumber>
    </recommendedName>
</protein>
<dbReference type="Pfam" id="PF00328">
    <property type="entry name" value="His_Phos_2"/>
    <property type="match status" value="1"/>
</dbReference>
<reference evidence="9" key="1">
    <citation type="submission" date="2003-08" db="EMBL/GenBank/DDBJ databases">
        <authorList>
            <person name="Birren B."/>
            <person name="Nusbaum C."/>
            <person name="Abebe A."/>
            <person name="Abouelleil A."/>
            <person name="Adekoya E."/>
            <person name="Ait-zahra M."/>
            <person name="Allen N."/>
            <person name="Allen T."/>
            <person name="An P."/>
            <person name="Anderson M."/>
            <person name="Anderson S."/>
            <person name="Arachchi H."/>
            <person name="Armbruster J."/>
            <person name="Bachantsang P."/>
            <person name="Baldwin J."/>
            <person name="Barry A."/>
            <person name="Bayul T."/>
            <person name="Blitshsteyn B."/>
            <person name="Bloom T."/>
            <person name="Blye J."/>
            <person name="Boguslavskiy L."/>
            <person name="Borowsky M."/>
            <person name="Boukhgalter B."/>
            <person name="Brunache A."/>
            <person name="Butler J."/>
            <person name="Calixte N."/>
            <person name="Calvo S."/>
            <person name="Camarata J."/>
            <person name="Campo K."/>
            <person name="Chang J."/>
            <person name="Cheshatsang Y."/>
            <person name="Citroen M."/>
            <person name="Collymore A."/>
            <person name="Considine T."/>
            <person name="Cook A."/>
            <person name="Cooke P."/>
            <person name="Corum B."/>
            <person name="Cuomo C."/>
            <person name="David R."/>
            <person name="Dawoe T."/>
            <person name="Degray S."/>
            <person name="Dodge S."/>
            <person name="Dooley K."/>
            <person name="Dorje P."/>
            <person name="Dorjee K."/>
            <person name="Dorris L."/>
            <person name="Duffey N."/>
            <person name="Dupes A."/>
            <person name="Elkins T."/>
            <person name="Engels R."/>
            <person name="Erickson J."/>
            <person name="Farina A."/>
            <person name="Faro S."/>
            <person name="Ferreira P."/>
            <person name="Fischer H."/>
            <person name="Fitzgerald M."/>
            <person name="Foley K."/>
            <person name="Gage D."/>
            <person name="Galagan J."/>
            <person name="Gearin G."/>
            <person name="Gnerre S."/>
            <person name="Gnirke A."/>
            <person name="Goyette A."/>
            <person name="Graham J."/>
            <person name="Grandbois E."/>
            <person name="Gyaltsen K."/>
            <person name="Hafez N."/>
            <person name="Hagopian D."/>
            <person name="Hagos B."/>
            <person name="Hall J."/>
            <person name="Hatcher B."/>
            <person name="Heller A."/>
            <person name="Higgins H."/>
            <person name="Honan T."/>
            <person name="Horn A."/>
            <person name="Houde N."/>
            <person name="Hughes L."/>
            <person name="Hulme W."/>
            <person name="Husby E."/>
            <person name="Iliev I."/>
            <person name="Jaffe D."/>
            <person name="Jones C."/>
            <person name="Kamal M."/>
            <person name="Kamat A."/>
            <person name="Kamvysselis M."/>
            <person name="Karlsson E."/>
            <person name="Kells C."/>
            <person name="Kieu A."/>
            <person name="Kisner P."/>
            <person name="Kodira C."/>
            <person name="Kulbokas E."/>
            <person name="Labutti K."/>
            <person name="Lama D."/>
            <person name="Landers T."/>
            <person name="Leger J."/>
            <person name="Levine S."/>
            <person name="Lewis D."/>
            <person name="Lewis T."/>
            <person name="Lindblad-toh K."/>
            <person name="Liu X."/>
            <person name="Lokyitsang T."/>
            <person name="Lokyitsang Y."/>
            <person name="Lucien O."/>
            <person name="Lui A."/>
            <person name="Ma L.J."/>
            <person name="Mabbitt R."/>
            <person name="Macdonald J."/>
            <person name="Maclean C."/>
            <person name="Major J."/>
            <person name="Manning J."/>
            <person name="Marabella R."/>
            <person name="Maru K."/>
            <person name="Matthews C."/>
            <person name="Mauceli E."/>
            <person name="Mccarthy M."/>
            <person name="Mcdonough S."/>
            <person name="Mcghee T."/>
            <person name="Meldrim J."/>
            <person name="Meneus L."/>
            <person name="Mesirov J."/>
            <person name="Mihalev A."/>
            <person name="Mihova T."/>
            <person name="Mikkelsen T."/>
            <person name="Mlenga V."/>
            <person name="Moru K."/>
            <person name="Mozes J."/>
            <person name="Mulrain L."/>
            <person name="Munson G."/>
            <person name="Naylor J."/>
            <person name="Newes C."/>
            <person name="Nguyen C."/>
            <person name="Nguyen N."/>
            <person name="Nguyen T."/>
            <person name="Nicol R."/>
            <person name="Nielsen C."/>
            <person name="Nizzari M."/>
            <person name="Norbu C."/>
            <person name="Norbu N."/>
            <person name="O'donnell P."/>
            <person name="Okoawo O."/>
            <person name="O'leary S."/>
            <person name="Omotosho B."/>
            <person name="O'neill K."/>
            <person name="Osman S."/>
            <person name="Parker S."/>
            <person name="Perrin D."/>
            <person name="Phunkhang P."/>
            <person name="Piqani B."/>
            <person name="Purcell S."/>
            <person name="Rachupka T."/>
            <person name="Ramasamy U."/>
            <person name="Rameau R."/>
            <person name="Ray V."/>
            <person name="Raymond C."/>
            <person name="Retta R."/>
            <person name="Richardson S."/>
            <person name="Rise C."/>
            <person name="Rodriguez J."/>
            <person name="Rogers J."/>
            <person name="Rogov P."/>
            <person name="Rutman M."/>
            <person name="Schupbach R."/>
            <person name="Seaman C."/>
            <person name="Settipalli S."/>
            <person name="Sharpe T."/>
            <person name="Sheridan J."/>
            <person name="Sherpa N."/>
            <person name="Shi J."/>
            <person name="Smirnov S."/>
            <person name="Smith C."/>
            <person name="Sougnez C."/>
            <person name="Spencer B."/>
            <person name="Stalker J."/>
            <person name="Stange-thomann N."/>
            <person name="Stavropoulos S."/>
            <person name="Stetson K."/>
            <person name="Stone C."/>
            <person name="Stone S."/>
            <person name="Stubbs M."/>
            <person name="Talamas J."/>
            <person name="Tchuinga P."/>
            <person name="Tenzing P."/>
            <person name="Tesfaye S."/>
            <person name="Theodore J."/>
            <person name="Thoulutsang Y."/>
            <person name="Topham K."/>
            <person name="Towey S."/>
            <person name="Tsamla T."/>
            <person name="Tsomo N."/>
            <person name="Vallee D."/>
            <person name="Vassiliev H."/>
            <person name="Venkataraman V."/>
            <person name="Vinson J."/>
            <person name="Vo A."/>
            <person name="Wade C."/>
            <person name="Wang S."/>
            <person name="Wangchuk T."/>
            <person name="Wangdi T."/>
            <person name="Whittaker C."/>
            <person name="Wilkinson J."/>
            <person name="Wu Y."/>
            <person name="Wyman D."/>
            <person name="Yadav S."/>
            <person name="Yang S."/>
            <person name="Yang X."/>
            <person name="Yeager S."/>
            <person name="Yee E."/>
            <person name="Young G."/>
            <person name="Zainoun J."/>
            <person name="Zembeck L."/>
            <person name="Zimmer A."/>
            <person name="Zody M."/>
            <person name="Lander E."/>
        </authorList>
    </citation>
    <scope>NUCLEOTIDE SEQUENCE [LARGE SCALE GENOMIC DNA]</scope>
</reference>
<dbReference type="InterPro" id="IPR050645">
    <property type="entry name" value="Histidine_acid_phosphatase"/>
</dbReference>
<evidence type="ECO:0000313" key="9">
    <source>
        <dbReference type="Proteomes" id="UP000007875"/>
    </source>
</evidence>
<evidence type="ECO:0000256" key="7">
    <source>
        <dbReference type="ARBA" id="ARBA00023180"/>
    </source>
</evidence>
<accession>H2ZIM7</accession>
<evidence type="ECO:0000256" key="4">
    <source>
        <dbReference type="ARBA" id="ARBA00022729"/>
    </source>
</evidence>
<keyword evidence="6" id="KW-1015">Disulfide bond</keyword>
<evidence type="ECO:0000256" key="5">
    <source>
        <dbReference type="ARBA" id="ARBA00022801"/>
    </source>
</evidence>
<keyword evidence="7" id="KW-0325">Glycoprotein</keyword>